<name>A0A150KDJ9_HEYCO</name>
<protein>
    <submittedName>
        <fullName evidence="1">Uncharacterized protein</fullName>
    </submittedName>
</protein>
<accession>A0A150KDJ9</accession>
<proteinExistence type="predicted"/>
<evidence type="ECO:0000313" key="2">
    <source>
        <dbReference type="Proteomes" id="UP000075304"/>
    </source>
</evidence>
<dbReference type="Proteomes" id="UP000075304">
    <property type="component" value="Unassembled WGS sequence"/>
</dbReference>
<evidence type="ECO:0000313" key="1">
    <source>
        <dbReference type="EMBL" id="KYC67825.1"/>
    </source>
</evidence>
<dbReference type="EMBL" id="LQYI01000065">
    <property type="protein sequence ID" value="KYC67825.1"/>
    <property type="molecule type" value="Genomic_DNA"/>
</dbReference>
<sequence>MPVKARFVQKFRKKQRETTVKRVPPLFSIFCAMKTPVFTIRESAG</sequence>
<organism evidence="1 2">
    <name type="scientific">Heyndrickxia coagulans</name>
    <name type="common">Weizmannia coagulans</name>
    <dbReference type="NCBI Taxonomy" id="1398"/>
    <lineage>
        <taxon>Bacteria</taxon>
        <taxon>Bacillati</taxon>
        <taxon>Bacillota</taxon>
        <taxon>Bacilli</taxon>
        <taxon>Bacillales</taxon>
        <taxon>Bacillaceae</taxon>
        <taxon>Heyndrickxia</taxon>
    </lineage>
</organism>
<dbReference type="AlphaFoldDB" id="A0A150KDJ9"/>
<comment type="caution">
    <text evidence="1">The sequence shown here is derived from an EMBL/GenBank/DDBJ whole genome shotgun (WGS) entry which is preliminary data.</text>
</comment>
<reference evidence="1 2" key="1">
    <citation type="submission" date="2016-01" db="EMBL/GenBank/DDBJ databases">
        <title>Genome Sequences of Twelve Sporeforming Bacillus Species Isolated from Foods.</title>
        <authorList>
            <person name="Berendsen E.M."/>
            <person name="Wells-Bennik M.H."/>
            <person name="Krawcyk A.O."/>
            <person name="De Jong A."/>
            <person name="Holsappel S."/>
            <person name="Eijlander R.T."/>
            <person name="Kuipers O.P."/>
        </authorList>
    </citation>
    <scope>NUCLEOTIDE SEQUENCE [LARGE SCALE GENOMIC DNA]</scope>
    <source>
        <strain evidence="1 2">B4099</strain>
    </source>
</reference>
<gene>
    <name evidence="1" type="ORF">B4099_0840</name>
</gene>